<dbReference type="SUPFAM" id="SSF53474">
    <property type="entry name" value="alpha/beta-Hydrolases"/>
    <property type="match status" value="1"/>
</dbReference>
<organism evidence="2 3">
    <name type="scientific">Leyella stercorea DSM 18206</name>
    <dbReference type="NCBI Taxonomy" id="1002367"/>
    <lineage>
        <taxon>Bacteria</taxon>
        <taxon>Pseudomonadati</taxon>
        <taxon>Bacteroidota</taxon>
        <taxon>Bacteroidia</taxon>
        <taxon>Bacteroidales</taxon>
        <taxon>Prevotellaceae</taxon>
        <taxon>Leyella</taxon>
    </lineage>
</organism>
<comment type="caution">
    <text evidence="2">The sequence shown here is derived from an EMBL/GenBank/DDBJ whole genome shotgun (WGS) entry which is preliminary data.</text>
</comment>
<dbReference type="InterPro" id="IPR052920">
    <property type="entry name" value="DNA-binding_regulatory"/>
</dbReference>
<sequence>MKHKKLLISLGASLVLLLGIVTAASFYLVDYALVSAERERNSDLAQIEKRFPELKSWVDSLQAVGALRDTFVVMPTTGKRAHALFVRSPRAKGRTAVLVHGYCDNATRMLPIARIYNRELGANVLLPDLYAHGQSDGDAIQMGWKDRLDVLHWINLAPELFRTEADSMRLVVHGISMGAATTMCVSGEQTPQYVKCFVEDCGYTSVWDEFSNEISARFSLPDFPLMYTASWLVQVKYGWNFNEASPLKQVAKCQKPMLFIHGDNDTFVPTWMVYPLYEAKPQPKALWIAHGSKHADAYGDYKEEYTHRVLEFVKKYM</sequence>
<dbReference type="GO" id="GO:0008236">
    <property type="term" value="F:serine-type peptidase activity"/>
    <property type="evidence" value="ECO:0007669"/>
    <property type="project" value="InterPro"/>
</dbReference>
<name>G6AWG7_9BACT</name>
<evidence type="ECO:0000259" key="1">
    <source>
        <dbReference type="Pfam" id="PF00326"/>
    </source>
</evidence>
<dbReference type="eggNOG" id="COG1073">
    <property type="taxonomic scope" value="Bacteria"/>
</dbReference>
<dbReference type="GeneID" id="78336725"/>
<protein>
    <recommendedName>
        <fullName evidence="1">Peptidase S9 prolyl oligopeptidase catalytic domain-containing protein</fullName>
    </recommendedName>
</protein>
<dbReference type="RefSeq" id="WP_007898475.1">
    <property type="nucleotide sequence ID" value="NZ_JH379399.1"/>
</dbReference>
<dbReference type="InterPro" id="IPR001375">
    <property type="entry name" value="Peptidase_S9_cat"/>
</dbReference>
<dbReference type="EMBL" id="AFZZ01000090">
    <property type="protein sequence ID" value="EHJ41245.1"/>
    <property type="molecule type" value="Genomic_DNA"/>
</dbReference>
<dbReference type="AlphaFoldDB" id="G6AWG7"/>
<evidence type="ECO:0000313" key="2">
    <source>
        <dbReference type="EMBL" id="EHJ41245.1"/>
    </source>
</evidence>
<dbReference type="GO" id="GO:0006508">
    <property type="term" value="P:proteolysis"/>
    <property type="evidence" value="ECO:0007669"/>
    <property type="project" value="InterPro"/>
</dbReference>
<evidence type="ECO:0000313" key="3">
    <source>
        <dbReference type="Proteomes" id="UP000004407"/>
    </source>
</evidence>
<accession>G6AWG7</accession>
<dbReference type="PATRIC" id="fig|1002367.3.peg.768"/>
<feature type="domain" description="Peptidase S9 prolyl oligopeptidase catalytic" evidence="1">
    <location>
        <begin position="164"/>
        <end position="317"/>
    </location>
</feature>
<dbReference type="PANTHER" id="PTHR43358:SF4">
    <property type="entry name" value="ALPHA_BETA HYDROLASE FOLD-1 DOMAIN-CONTAINING PROTEIN"/>
    <property type="match status" value="1"/>
</dbReference>
<dbReference type="Proteomes" id="UP000004407">
    <property type="component" value="Unassembled WGS sequence"/>
</dbReference>
<dbReference type="Pfam" id="PF00326">
    <property type="entry name" value="Peptidase_S9"/>
    <property type="match status" value="1"/>
</dbReference>
<dbReference type="HOGENOM" id="CLU_029375_6_3_10"/>
<reference evidence="2 3" key="1">
    <citation type="submission" date="2011-08" db="EMBL/GenBank/DDBJ databases">
        <authorList>
            <person name="Weinstock G."/>
            <person name="Sodergren E."/>
            <person name="Clifton S."/>
            <person name="Fulton L."/>
            <person name="Fulton B."/>
            <person name="Courtney L."/>
            <person name="Fronick C."/>
            <person name="Harrison M."/>
            <person name="Strong C."/>
            <person name="Farmer C."/>
            <person name="Delahaunty K."/>
            <person name="Markovic C."/>
            <person name="Hall O."/>
            <person name="Minx P."/>
            <person name="Tomlinson C."/>
            <person name="Mitreva M."/>
            <person name="Hou S."/>
            <person name="Chen J."/>
            <person name="Wollam A."/>
            <person name="Pepin K.H."/>
            <person name="Johnson M."/>
            <person name="Bhonagiri V."/>
            <person name="Zhang X."/>
            <person name="Suruliraj S."/>
            <person name="Warren W."/>
            <person name="Chinwalla A."/>
            <person name="Mardis E.R."/>
            <person name="Wilson R.K."/>
        </authorList>
    </citation>
    <scope>NUCLEOTIDE SEQUENCE [LARGE SCALE GENOMIC DNA]</scope>
    <source>
        <strain evidence="2 3">DSM 18206</strain>
    </source>
</reference>
<proteinExistence type="predicted"/>
<dbReference type="Gene3D" id="3.40.50.1820">
    <property type="entry name" value="alpha/beta hydrolase"/>
    <property type="match status" value="1"/>
</dbReference>
<gene>
    <name evidence="2" type="ORF">HMPREF0673_00965</name>
</gene>
<dbReference type="PANTHER" id="PTHR43358">
    <property type="entry name" value="ALPHA/BETA-HYDROLASE"/>
    <property type="match status" value="1"/>
</dbReference>
<dbReference type="InterPro" id="IPR029058">
    <property type="entry name" value="AB_hydrolase_fold"/>
</dbReference>